<comment type="caution">
    <text evidence="2">The sequence shown here is derived from an EMBL/GenBank/DDBJ whole genome shotgun (WGS) entry which is preliminary data.</text>
</comment>
<accession>A0ABD1ZKK6</accession>
<gene>
    <name evidence="2" type="ORF">R1flu_020104</name>
</gene>
<evidence type="ECO:0000256" key="1">
    <source>
        <dbReference type="SAM" id="MobiDB-lite"/>
    </source>
</evidence>
<organism evidence="2 3">
    <name type="scientific">Riccia fluitans</name>
    <dbReference type="NCBI Taxonomy" id="41844"/>
    <lineage>
        <taxon>Eukaryota</taxon>
        <taxon>Viridiplantae</taxon>
        <taxon>Streptophyta</taxon>
        <taxon>Embryophyta</taxon>
        <taxon>Marchantiophyta</taxon>
        <taxon>Marchantiopsida</taxon>
        <taxon>Marchantiidae</taxon>
        <taxon>Marchantiales</taxon>
        <taxon>Ricciaceae</taxon>
        <taxon>Riccia</taxon>
    </lineage>
</organism>
<evidence type="ECO:0000313" key="2">
    <source>
        <dbReference type="EMBL" id="KAL2651976.1"/>
    </source>
</evidence>
<proteinExistence type="predicted"/>
<evidence type="ECO:0000313" key="3">
    <source>
        <dbReference type="Proteomes" id="UP001605036"/>
    </source>
</evidence>
<feature type="region of interest" description="Disordered" evidence="1">
    <location>
        <begin position="56"/>
        <end position="76"/>
    </location>
</feature>
<keyword evidence="3" id="KW-1185">Reference proteome</keyword>
<dbReference type="Proteomes" id="UP001605036">
    <property type="component" value="Unassembled WGS sequence"/>
</dbReference>
<dbReference type="EMBL" id="JBHFFA010000001">
    <property type="protein sequence ID" value="KAL2651976.1"/>
    <property type="molecule type" value="Genomic_DNA"/>
</dbReference>
<dbReference type="AlphaFoldDB" id="A0ABD1ZKK6"/>
<protein>
    <submittedName>
        <fullName evidence="2">Uncharacterized protein</fullName>
    </submittedName>
</protein>
<reference evidence="2 3" key="1">
    <citation type="submission" date="2024-09" db="EMBL/GenBank/DDBJ databases">
        <title>Chromosome-scale assembly of Riccia fluitans.</title>
        <authorList>
            <person name="Paukszto L."/>
            <person name="Sawicki J."/>
            <person name="Karawczyk K."/>
            <person name="Piernik-Szablinska J."/>
            <person name="Szczecinska M."/>
            <person name="Mazdziarz M."/>
        </authorList>
    </citation>
    <scope>NUCLEOTIDE SEQUENCE [LARGE SCALE GENOMIC DNA]</scope>
    <source>
        <strain evidence="2">Rf_01</strain>
        <tissue evidence="2">Aerial parts of the thallus</tissue>
    </source>
</reference>
<feature type="region of interest" description="Disordered" evidence="1">
    <location>
        <begin position="182"/>
        <end position="203"/>
    </location>
</feature>
<sequence length="203" mass="20806">MYASAPGQGGIFFYTSSKATSLPGTTVPTLPLFPMSTMGTPTFSFGVGTYPPKTTHPGTAGGPTPISPLFTMPPVRNRPVTRSVKRRAAMSPPKASQPSAAPFVPLRTMTAAAGLPGYHPWPHVYPGTRVPVISPGMAPVTPVSGFPTMTFPTISTPLSTIGGGGGGGSGGRGFGQTLCRYQGKTSPKPSMLPGQLTSSRGMV</sequence>
<name>A0ABD1ZKK6_9MARC</name>